<dbReference type="Pfam" id="PF11412">
    <property type="entry name" value="DsbD_N"/>
    <property type="match status" value="1"/>
</dbReference>
<protein>
    <recommendedName>
        <fullName evidence="2">Thiol:disulfide interchange protein DsbD N-terminal domain-containing protein</fullName>
    </recommendedName>
</protein>
<reference evidence="3 4" key="1">
    <citation type="submission" date="2021-08" db="EMBL/GenBank/DDBJ databases">
        <title>Devosia salina sp. nov., isolated from the South China Sea sediment.</title>
        <authorList>
            <person name="Zhou Z."/>
        </authorList>
    </citation>
    <scope>NUCLEOTIDE SEQUENCE [LARGE SCALE GENOMIC DNA]</scope>
    <source>
        <strain evidence="3 4">SCS-3</strain>
    </source>
</reference>
<sequence>MRIQPALALCLFAAGLPAHAGETPWQELAPGVSIRLISAGPVDTDGKALLALEIDMPDDTKTYWRVPGETGLPTELDFSASTGIAGHTIHWPYPLRDQSGGYLDYVYYGHTVLPFELDVTDPAGRVDVSATLGVCSDVCVPAQARLVLPLGGDANDPAHALRIRQALADVPIAWDRGEEPAGAVEILEDGSALAVEIDSDVIEPGSLIVSGPPGAPLFGVPQKSPQENLVLLPIMGKTDNSALEGMQVDLSFMTAMGAYEVSRTIEAGTEASVDALGQ</sequence>
<dbReference type="InterPro" id="IPR028250">
    <property type="entry name" value="DsbDN"/>
</dbReference>
<feature type="chain" id="PRO_5045108969" description="Thiol:disulfide interchange protein DsbD N-terminal domain-containing protein" evidence="1">
    <location>
        <begin position="21"/>
        <end position="278"/>
    </location>
</feature>
<name>A0ABX8WH57_9HYPH</name>
<evidence type="ECO:0000313" key="3">
    <source>
        <dbReference type="EMBL" id="QYO77565.1"/>
    </source>
</evidence>
<evidence type="ECO:0000256" key="1">
    <source>
        <dbReference type="SAM" id="SignalP"/>
    </source>
</evidence>
<feature type="domain" description="Thiol:disulfide interchange protein DsbD N-terminal" evidence="2">
    <location>
        <begin position="45"/>
        <end position="148"/>
    </location>
</feature>
<proteinExistence type="predicted"/>
<dbReference type="EMBL" id="CP080590">
    <property type="protein sequence ID" value="QYO77565.1"/>
    <property type="molecule type" value="Genomic_DNA"/>
</dbReference>
<keyword evidence="1" id="KW-0732">Signal</keyword>
<gene>
    <name evidence="3" type="ORF">K1X15_03030</name>
</gene>
<organism evidence="3 4">
    <name type="scientific">Devosia salina</name>
    <dbReference type="NCBI Taxonomy" id="2860336"/>
    <lineage>
        <taxon>Bacteria</taxon>
        <taxon>Pseudomonadati</taxon>
        <taxon>Pseudomonadota</taxon>
        <taxon>Alphaproteobacteria</taxon>
        <taxon>Hyphomicrobiales</taxon>
        <taxon>Devosiaceae</taxon>
        <taxon>Devosia</taxon>
    </lineage>
</organism>
<evidence type="ECO:0000259" key="2">
    <source>
        <dbReference type="Pfam" id="PF11412"/>
    </source>
</evidence>
<accession>A0ABX8WH57</accession>
<dbReference type="RefSeq" id="WP_220306020.1">
    <property type="nucleotide sequence ID" value="NZ_CP080590.1"/>
</dbReference>
<feature type="signal peptide" evidence="1">
    <location>
        <begin position="1"/>
        <end position="20"/>
    </location>
</feature>
<dbReference type="Proteomes" id="UP000825799">
    <property type="component" value="Chromosome"/>
</dbReference>
<evidence type="ECO:0000313" key="4">
    <source>
        <dbReference type="Proteomes" id="UP000825799"/>
    </source>
</evidence>
<keyword evidence="4" id="KW-1185">Reference proteome</keyword>